<dbReference type="InterPro" id="IPR050194">
    <property type="entry name" value="Glycosyltransferase_grp1"/>
</dbReference>
<dbReference type="Gene3D" id="3.40.50.2000">
    <property type="entry name" value="Glycogen Phosphorylase B"/>
    <property type="match status" value="2"/>
</dbReference>
<dbReference type="CAZy" id="GT4">
    <property type="family name" value="Glycosyltransferase Family 4"/>
</dbReference>
<dbReference type="Pfam" id="PF13439">
    <property type="entry name" value="Glyco_transf_4"/>
    <property type="match status" value="1"/>
</dbReference>
<protein>
    <recommendedName>
        <fullName evidence="4">Glycosyl transferase family 1 domain-containing protein</fullName>
    </recommendedName>
</protein>
<dbReference type="PANTHER" id="PTHR45947">
    <property type="entry name" value="SULFOQUINOVOSYL TRANSFERASE SQD2"/>
    <property type="match status" value="1"/>
</dbReference>
<accession>E1YKM7</accession>
<dbReference type="CDD" id="cd03801">
    <property type="entry name" value="GT4_PimA-like"/>
    <property type="match status" value="1"/>
</dbReference>
<gene>
    <name evidence="3" type="ORF">N47_E41720</name>
</gene>
<dbReference type="AlphaFoldDB" id="E1YKM7"/>
<proteinExistence type="predicted"/>
<dbReference type="PANTHER" id="PTHR45947:SF3">
    <property type="entry name" value="SULFOQUINOVOSYL TRANSFERASE SQD2"/>
    <property type="match status" value="1"/>
</dbReference>
<dbReference type="EMBL" id="FR695877">
    <property type="protein sequence ID" value="CBX30660.1"/>
    <property type="molecule type" value="Genomic_DNA"/>
</dbReference>
<dbReference type="Pfam" id="PF00534">
    <property type="entry name" value="Glycos_transf_1"/>
    <property type="match status" value="1"/>
</dbReference>
<dbReference type="InterPro" id="IPR001296">
    <property type="entry name" value="Glyco_trans_1"/>
</dbReference>
<dbReference type="InterPro" id="IPR028098">
    <property type="entry name" value="Glyco_trans_4-like_N"/>
</dbReference>
<evidence type="ECO:0000259" key="1">
    <source>
        <dbReference type="Pfam" id="PF00534"/>
    </source>
</evidence>
<name>E1YKM7_9BACT</name>
<feature type="domain" description="Glycosyl transferase family 1" evidence="1">
    <location>
        <begin position="180"/>
        <end position="334"/>
    </location>
</feature>
<dbReference type="SUPFAM" id="SSF53756">
    <property type="entry name" value="UDP-Glycosyltransferase/glycogen phosphorylase"/>
    <property type="match status" value="1"/>
</dbReference>
<reference evidence="3" key="1">
    <citation type="journal article" date="2011" name="Environ. Microbiol.">
        <title>Genomic insights into the metabolic potential of the polycyclic aromatic hydrocarbon degrading sulfate-reducing Deltaproteobacterium N47.</title>
        <authorList>
            <person name="Bergmann F."/>
            <person name="Selesi D."/>
            <person name="Weinmaier T."/>
            <person name="Tischler P."/>
            <person name="Rattei T."/>
            <person name="Meckenstock R.U."/>
        </authorList>
    </citation>
    <scope>NUCLEOTIDE SEQUENCE</scope>
</reference>
<evidence type="ECO:0008006" key="4">
    <source>
        <dbReference type="Google" id="ProtNLM"/>
    </source>
</evidence>
<evidence type="ECO:0000259" key="2">
    <source>
        <dbReference type="Pfam" id="PF13439"/>
    </source>
</evidence>
<sequence>MKILLNTPDMRLIGGVAAFCTTLKNNLKCDTDIFISGPRDKSNSKTNTLLRMLMDYVKYFIIMAGKQYDVVHINPSFRVRSLIRDAGFVLLAKCFRKKVVVFIHGWDMDLEQRLRQRWLWLFRWAYFHTDAFVVLANDFRKRLQSMGYAGPVYLGRTAIDNSLLSFFECNELSNYRSNGSFNILFLSRIVKEKGIIEALESYAILKSKNPNVKMTVAGDGKGLEEAKKLVTDQKIADVQFVGYVTGEDKAKVFRNADCYLFPSYEEGMPISVIEAMAFGLPVITRPVGALADFFENGIMGYLTESKSPELLADLVKKLIDDPVLCDKMSRYNRQYVSEHFSAAFVAAYIKTIYSDILNSNRVGIVTRQDL</sequence>
<feature type="domain" description="Glycosyltransferase subfamily 4-like N-terminal" evidence="2">
    <location>
        <begin position="44"/>
        <end position="153"/>
    </location>
</feature>
<organism evidence="3">
    <name type="scientific">uncultured Desulfobacterium sp</name>
    <dbReference type="NCBI Taxonomy" id="201089"/>
    <lineage>
        <taxon>Bacteria</taxon>
        <taxon>Pseudomonadati</taxon>
        <taxon>Thermodesulfobacteriota</taxon>
        <taxon>Desulfobacteria</taxon>
        <taxon>Desulfobacterales</taxon>
        <taxon>Desulfobacteriaceae</taxon>
        <taxon>Desulfobacterium</taxon>
        <taxon>environmental samples</taxon>
    </lineage>
</organism>
<dbReference type="GO" id="GO:0016757">
    <property type="term" value="F:glycosyltransferase activity"/>
    <property type="evidence" value="ECO:0007669"/>
    <property type="project" value="InterPro"/>
</dbReference>
<evidence type="ECO:0000313" key="3">
    <source>
        <dbReference type="EMBL" id="CBX30660.1"/>
    </source>
</evidence>